<dbReference type="GO" id="GO:0034715">
    <property type="term" value="C:pICln-Sm protein complex"/>
    <property type="evidence" value="ECO:0007669"/>
    <property type="project" value="TreeGrafter"/>
</dbReference>
<protein>
    <submittedName>
        <fullName evidence="6">Methylosome subunit pICln</fullName>
    </submittedName>
</protein>
<evidence type="ECO:0000256" key="4">
    <source>
        <dbReference type="ARBA" id="ARBA00023242"/>
    </source>
</evidence>
<accession>A0A0N5B864</accession>
<dbReference type="GO" id="GO:0045292">
    <property type="term" value="P:mRNA cis splicing, via spliceosome"/>
    <property type="evidence" value="ECO:0007669"/>
    <property type="project" value="TreeGrafter"/>
</dbReference>
<evidence type="ECO:0000256" key="3">
    <source>
        <dbReference type="ARBA" id="ARBA00022490"/>
    </source>
</evidence>
<organism evidence="5 6">
    <name type="scientific">Strongyloides papillosus</name>
    <name type="common">Intestinal threadworm</name>
    <dbReference type="NCBI Taxonomy" id="174720"/>
    <lineage>
        <taxon>Eukaryota</taxon>
        <taxon>Metazoa</taxon>
        <taxon>Ecdysozoa</taxon>
        <taxon>Nematoda</taxon>
        <taxon>Chromadorea</taxon>
        <taxon>Rhabditida</taxon>
        <taxon>Tylenchina</taxon>
        <taxon>Panagrolaimomorpha</taxon>
        <taxon>Strongyloidoidea</taxon>
        <taxon>Strongyloididae</taxon>
        <taxon>Strongyloides</taxon>
    </lineage>
</organism>
<dbReference type="WBParaSite" id="SPAL_0000223700.1">
    <property type="protein sequence ID" value="SPAL_0000223700.1"/>
    <property type="gene ID" value="SPAL_0000223700"/>
</dbReference>
<evidence type="ECO:0000313" key="6">
    <source>
        <dbReference type="WBParaSite" id="SPAL_0000223700.1"/>
    </source>
</evidence>
<dbReference type="Proteomes" id="UP000046392">
    <property type="component" value="Unplaced"/>
</dbReference>
<dbReference type="PANTHER" id="PTHR21399:SF0">
    <property type="entry name" value="METHYLOSOME SUBUNIT PICLN"/>
    <property type="match status" value="1"/>
</dbReference>
<dbReference type="InterPro" id="IPR039924">
    <property type="entry name" value="ICln/Lot5/Saf5"/>
</dbReference>
<sequence>MITLQEVLAPHEGVRFTEENVQLFYEVERISNGTLYIGERNITWIEDGRGRGIVIPYQALVTHGISNDISAFPDRCLFLTIDVSKINFIAQSSMENMNDDDDECECIYLRMVPANDSLNIIFQIMTECQEMNPDEEDMEEEYNSGFQTLNGESNGWCDGTNSESFSEMSELGMDNYNRLFGDKKNDSMDG</sequence>
<dbReference type="GO" id="GO:0000387">
    <property type="term" value="P:spliceosomal snRNP assembly"/>
    <property type="evidence" value="ECO:0007669"/>
    <property type="project" value="TreeGrafter"/>
</dbReference>
<keyword evidence="4" id="KW-0539">Nucleus</keyword>
<dbReference type="Gene3D" id="2.30.29.30">
    <property type="entry name" value="Pleckstrin-homology domain (PH domain)/Phosphotyrosine-binding domain (PTB)"/>
    <property type="match status" value="1"/>
</dbReference>
<keyword evidence="5" id="KW-1185">Reference proteome</keyword>
<dbReference type="AlphaFoldDB" id="A0A0N5B864"/>
<evidence type="ECO:0000256" key="2">
    <source>
        <dbReference type="ARBA" id="ARBA00004496"/>
    </source>
</evidence>
<evidence type="ECO:0000256" key="1">
    <source>
        <dbReference type="ARBA" id="ARBA00004123"/>
    </source>
</evidence>
<comment type="subcellular location">
    <subcellularLocation>
        <location evidence="2">Cytoplasm</location>
    </subcellularLocation>
    <subcellularLocation>
        <location evidence="1">Nucleus</location>
    </subcellularLocation>
</comment>
<dbReference type="GO" id="GO:0005681">
    <property type="term" value="C:spliceosomal complex"/>
    <property type="evidence" value="ECO:0007669"/>
    <property type="project" value="TreeGrafter"/>
</dbReference>
<keyword evidence="3" id="KW-0963">Cytoplasm</keyword>
<reference evidence="6" key="1">
    <citation type="submission" date="2017-02" db="UniProtKB">
        <authorList>
            <consortium name="WormBaseParasite"/>
        </authorList>
    </citation>
    <scope>IDENTIFICATION</scope>
</reference>
<dbReference type="STRING" id="174720.A0A0N5B864"/>
<name>A0A0N5B864_STREA</name>
<dbReference type="PANTHER" id="PTHR21399">
    <property type="entry name" value="CHLORIDE CONDUCTANCE REGULATORY PROTEIN ICLN"/>
    <property type="match status" value="1"/>
</dbReference>
<evidence type="ECO:0000313" key="5">
    <source>
        <dbReference type="Proteomes" id="UP000046392"/>
    </source>
</evidence>
<proteinExistence type="predicted"/>
<dbReference type="GO" id="GO:0005829">
    <property type="term" value="C:cytosol"/>
    <property type="evidence" value="ECO:0007669"/>
    <property type="project" value="TreeGrafter"/>
</dbReference>
<dbReference type="InterPro" id="IPR011993">
    <property type="entry name" value="PH-like_dom_sf"/>
</dbReference>
<dbReference type="Pfam" id="PF03517">
    <property type="entry name" value="Voldacs"/>
    <property type="match status" value="1"/>
</dbReference>